<feature type="compositionally biased region" description="Gly residues" evidence="6">
    <location>
        <begin position="1"/>
        <end position="10"/>
    </location>
</feature>
<dbReference type="Proteomes" id="UP000653454">
    <property type="component" value="Unassembled WGS sequence"/>
</dbReference>
<feature type="region of interest" description="Disordered" evidence="6">
    <location>
        <begin position="386"/>
        <end position="420"/>
    </location>
</feature>
<organism evidence="8 9">
    <name type="scientific">Plutella xylostella</name>
    <name type="common">Diamondback moth</name>
    <name type="synonym">Plutella maculipennis</name>
    <dbReference type="NCBI Taxonomy" id="51655"/>
    <lineage>
        <taxon>Eukaryota</taxon>
        <taxon>Metazoa</taxon>
        <taxon>Ecdysozoa</taxon>
        <taxon>Arthropoda</taxon>
        <taxon>Hexapoda</taxon>
        <taxon>Insecta</taxon>
        <taxon>Pterygota</taxon>
        <taxon>Neoptera</taxon>
        <taxon>Endopterygota</taxon>
        <taxon>Lepidoptera</taxon>
        <taxon>Glossata</taxon>
        <taxon>Ditrysia</taxon>
        <taxon>Yponomeutoidea</taxon>
        <taxon>Plutellidae</taxon>
        <taxon>Plutella</taxon>
    </lineage>
</organism>
<feature type="compositionally biased region" description="Pro residues" evidence="6">
    <location>
        <begin position="646"/>
        <end position="664"/>
    </location>
</feature>
<dbReference type="InterPro" id="IPR036236">
    <property type="entry name" value="Znf_C2H2_sf"/>
</dbReference>
<dbReference type="AlphaFoldDB" id="A0A8S4G6J2"/>
<evidence type="ECO:0000256" key="6">
    <source>
        <dbReference type="SAM" id="MobiDB-lite"/>
    </source>
</evidence>
<keyword evidence="9" id="KW-1185">Reference proteome</keyword>
<proteinExistence type="predicted"/>
<keyword evidence="4" id="KW-0862">Zinc</keyword>
<feature type="region of interest" description="Disordered" evidence="6">
    <location>
        <begin position="638"/>
        <end position="678"/>
    </location>
</feature>
<feature type="compositionally biased region" description="Pro residues" evidence="6">
    <location>
        <begin position="390"/>
        <end position="407"/>
    </location>
</feature>
<dbReference type="PANTHER" id="PTHR24409:SF295">
    <property type="entry name" value="AZ2-RELATED"/>
    <property type="match status" value="1"/>
</dbReference>
<keyword evidence="3 5" id="KW-0863">Zinc-finger</keyword>
<evidence type="ECO:0000313" key="8">
    <source>
        <dbReference type="EMBL" id="CAG9135474.1"/>
    </source>
</evidence>
<dbReference type="GO" id="GO:0008270">
    <property type="term" value="F:zinc ion binding"/>
    <property type="evidence" value="ECO:0007669"/>
    <property type="project" value="UniProtKB-KW"/>
</dbReference>
<dbReference type="GO" id="GO:0005634">
    <property type="term" value="C:nucleus"/>
    <property type="evidence" value="ECO:0007669"/>
    <property type="project" value="TreeGrafter"/>
</dbReference>
<name>A0A8S4G6J2_PLUXY</name>
<gene>
    <name evidence="8" type="ORF">PLXY2_LOCUS13727</name>
</gene>
<dbReference type="PROSITE" id="PS00028">
    <property type="entry name" value="ZINC_FINGER_C2H2_1"/>
    <property type="match status" value="1"/>
</dbReference>
<evidence type="ECO:0000256" key="4">
    <source>
        <dbReference type="ARBA" id="ARBA00022833"/>
    </source>
</evidence>
<dbReference type="PANTHER" id="PTHR24409">
    <property type="entry name" value="ZINC FINGER PROTEIN 142"/>
    <property type="match status" value="1"/>
</dbReference>
<evidence type="ECO:0000256" key="1">
    <source>
        <dbReference type="ARBA" id="ARBA00022723"/>
    </source>
</evidence>
<keyword evidence="1" id="KW-0479">Metal-binding</keyword>
<dbReference type="InterPro" id="IPR013087">
    <property type="entry name" value="Znf_C2H2_type"/>
</dbReference>
<feature type="region of interest" description="Disordered" evidence="6">
    <location>
        <begin position="1"/>
        <end position="22"/>
    </location>
</feature>
<feature type="region of interest" description="Disordered" evidence="6">
    <location>
        <begin position="285"/>
        <end position="312"/>
    </location>
</feature>
<feature type="domain" description="C2H2-type" evidence="7">
    <location>
        <begin position="320"/>
        <end position="347"/>
    </location>
</feature>
<feature type="domain" description="C2H2-type" evidence="7">
    <location>
        <begin position="348"/>
        <end position="371"/>
    </location>
</feature>
<reference evidence="8" key="1">
    <citation type="submission" date="2020-11" db="EMBL/GenBank/DDBJ databases">
        <authorList>
            <person name="Whiteford S."/>
        </authorList>
    </citation>
    <scope>NUCLEOTIDE SEQUENCE</scope>
</reference>
<dbReference type="GO" id="GO:0000981">
    <property type="term" value="F:DNA-binding transcription factor activity, RNA polymerase II-specific"/>
    <property type="evidence" value="ECO:0007669"/>
    <property type="project" value="TreeGrafter"/>
</dbReference>
<dbReference type="EMBL" id="CAJHNJ030000104">
    <property type="protein sequence ID" value="CAG9135474.1"/>
    <property type="molecule type" value="Genomic_DNA"/>
</dbReference>
<sequence length="692" mass="73653">MSRGGAGGGAARQSAPARLAERTAARVSTPACVCPPPAPGAPSTRHPARARAPRDSHVLRFRFRRLSSEFHNSMYLPIAAAASGMEGAAALSLDCEDMFKEITKKLYGEEAVAGGAGGAGVEFPAAERLEDELRPEEHITAWGLAALMQHGVPPPGILQANFTPRTDPGAEDRWAAADEPLGWAASRVAAYNPAQRLFKCCECECVGFLARVAEHWLGTHAPQRHFHCPLAACGYSAGWARAVRLHLAREHHADAAAADQLLRDNPALGDLTRYLQRLKAKVDAARHERRVEPAPPPPPAPEPGAGAGAALGGGEGGKRYACNACPYATDRRDLFTRHENIHRDEKPFHCYLCHKQFNRADHVKKHFLRMHRELPYDLNRIRRQLGAKTPPAPPAPAPAPPPAPAPVPAHHYYVKPPPEPPPPPLPTLEYRVSSVPAPIKLERAPLAKAEPVPLPPPVPPPPPLQKAPPPAVAGTAAGSGGAGGAVRRKGERRYACCYCAWSGADNWCLKRHLNTHLKPFACALCEYKAARAERLATHVHKVHNKQACARCPFLADDAPALHKHLQDAHHIESRNLKVPGVSRSAGVVVSGSFQGGGVGGGGGGGGGALAGEARGARRAGAGRPAGAARLFGYLEASDGSGDEYEPPLPEFSEAPPPAPAPAPAAPAQHFPRDKENAAPLHLPLHHDHCLRY</sequence>
<feature type="compositionally biased region" description="Pro residues" evidence="6">
    <location>
        <begin position="293"/>
        <end position="302"/>
    </location>
</feature>
<dbReference type="GO" id="GO:0000977">
    <property type="term" value="F:RNA polymerase II transcription regulatory region sequence-specific DNA binding"/>
    <property type="evidence" value="ECO:0007669"/>
    <property type="project" value="TreeGrafter"/>
</dbReference>
<evidence type="ECO:0000313" key="9">
    <source>
        <dbReference type="Proteomes" id="UP000653454"/>
    </source>
</evidence>
<evidence type="ECO:0000259" key="7">
    <source>
        <dbReference type="PROSITE" id="PS50157"/>
    </source>
</evidence>
<evidence type="ECO:0000256" key="2">
    <source>
        <dbReference type="ARBA" id="ARBA00022737"/>
    </source>
</evidence>
<evidence type="ECO:0000256" key="5">
    <source>
        <dbReference type="PROSITE-ProRule" id="PRU00042"/>
    </source>
</evidence>
<accession>A0A8S4G6J2</accession>
<dbReference type="SUPFAM" id="SSF57667">
    <property type="entry name" value="beta-beta-alpha zinc fingers"/>
    <property type="match status" value="2"/>
</dbReference>
<dbReference type="SMART" id="SM00355">
    <property type="entry name" value="ZnF_C2H2"/>
    <property type="match status" value="7"/>
</dbReference>
<feature type="region of interest" description="Disordered" evidence="6">
    <location>
        <begin position="446"/>
        <end position="486"/>
    </location>
</feature>
<keyword evidence="2" id="KW-0677">Repeat</keyword>
<dbReference type="Gene3D" id="3.30.160.60">
    <property type="entry name" value="Classic Zinc Finger"/>
    <property type="match status" value="2"/>
</dbReference>
<feature type="compositionally biased region" description="Pro residues" evidence="6">
    <location>
        <begin position="452"/>
        <end position="471"/>
    </location>
</feature>
<dbReference type="PROSITE" id="PS50157">
    <property type="entry name" value="ZINC_FINGER_C2H2_2"/>
    <property type="match status" value="2"/>
</dbReference>
<comment type="caution">
    <text evidence="8">The sequence shown here is derived from an EMBL/GenBank/DDBJ whole genome shotgun (WGS) entry which is preliminary data.</text>
</comment>
<protein>
    <submittedName>
        <fullName evidence="8">(diamondback moth) hypothetical protein</fullName>
    </submittedName>
</protein>
<evidence type="ECO:0000256" key="3">
    <source>
        <dbReference type="ARBA" id="ARBA00022771"/>
    </source>
</evidence>